<dbReference type="InterPro" id="IPR022603">
    <property type="entry name" value="DUF3152"/>
</dbReference>
<organism evidence="3 4">
    <name type="scientific">Amycolatopsis ultiminotia</name>
    <dbReference type="NCBI Taxonomy" id="543629"/>
    <lineage>
        <taxon>Bacteria</taxon>
        <taxon>Bacillati</taxon>
        <taxon>Actinomycetota</taxon>
        <taxon>Actinomycetes</taxon>
        <taxon>Pseudonocardiales</taxon>
        <taxon>Pseudonocardiaceae</taxon>
        <taxon>Amycolatopsis</taxon>
    </lineage>
</organism>
<gene>
    <name evidence="3" type="ORF">GCM10022222_25780</name>
</gene>
<comment type="caution">
    <text evidence="3">The sequence shown here is derived from an EMBL/GenBank/DDBJ whole genome shotgun (WGS) entry which is preliminary data.</text>
</comment>
<dbReference type="SUPFAM" id="SSF55486">
    <property type="entry name" value="Metalloproteases ('zincins'), catalytic domain"/>
    <property type="match status" value="1"/>
</dbReference>
<feature type="domain" description="DUF3152" evidence="2">
    <location>
        <begin position="197"/>
        <end position="409"/>
    </location>
</feature>
<reference evidence="4" key="1">
    <citation type="journal article" date="2019" name="Int. J. Syst. Evol. Microbiol.">
        <title>The Global Catalogue of Microorganisms (GCM) 10K type strain sequencing project: providing services to taxonomists for standard genome sequencing and annotation.</title>
        <authorList>
            <consortium name="The Broad Institute Genomics Platform"/>
            <consortium name="The Broad Institute Genome Sequencing Center for Infectious Disease"/>
            <person name="Wu L."/>
            <person name="Ma J."/>
        </authorList>
    </citation>
    <scope>NUCLEOTIDE SEQUENCE [LARGE SCALE GENOMIC DNA]</scope>
    <source>
        <strain evidence="4">JCM 16898</strain>
    </source>
</reference>
<accession>A0ABP6VYR2</accession>
<dbReference type="Proteomes" id="UP001500689">
    <property type="component" value="Unassembled WGS sequence"/>
</dbReference>
<proteinExistence type="predicted"/>
<feature type="compositionally biased region" description="Basic and acidic residues" evidence="1">
    <location>
        <begin position="23"/>
        <end position="38"/>
    </location>
</feature>
<evidence type="ECO:0000256" key="1">
    <source>
        <dbReference type="SAM" id="MobiDB-lite"/>
    </source>
</evidence>
<name>A0ABP6VYR2_9PSEU</name>
<protein>
    <submittedName>
        <fullName evidence="3">DUF3152 domain-containing protein</fullName>
    </submittedName>
</protein>
<dbReference type="EMBL" id="BAAAZN010000004">
    <property type="protein sequence ID" value="GAA3541005.1"/>
    <property type="molecule type" value="Genomic_DNA"/>
</dbReference>
<feature type="compositionally biased region" description="Low complexity" evidence="1">
    <location>
        <begin position="156"/>
        <end position="173"/>
    </location>
</feature>
<feature type="compositionally biased region" description="Low complexity" evidence="1">
    <location>
        <begin position="39"/>
        <end position="54"/>
    </location>
</feature>
<evidence type="ECO:0000313" key="3">
    <source>
        <dbReference type="EMBL" id="GAA3541005.1"/>
    </source>
</evidence>
<feature type="region of interest" description="Disordered" evidence="1">
    <location>
        <begin position="152"/>
        <end position="201"/>
    </location>
</feature>
<evidence type="ECO:0000313" key="4">
    <source>
        <dbReference type="Proteomes" id="UP001500689"/>
    </source>
</evidence>
<feature type="region of interest" description="Disordered" evidence="1">
    <location>
        <begin position="1"/>
        <end position="118"/>
    </location>
</feature>
<sequence length="414" mass="43877">MSAEPDGPPVADGIPVRVWDPGSVDRLEQDARAHDRRASAAGSARRSTSSARDSSLTDTGSPRVGQFRPSKRPAQRVGEDRYRPGSRRTSAEPLKASWQPHEGEQRPPRRKPPTSGKARLGRFVKTYGWRVYALPILMVITVLVVVNTAGSPPEPGSASGAGEAAVGDSAVGGIDSGGGVPENPAQPANVNVPTADLPTGGPFTQAGKGTWHVVPGSGPVIGKSGKLFTYTVEVEDGVDPASYAGDDGFASAVQGILSDPRSWTWNGELRLQRVDSSYPDPSFRVSLTSPNTTHRADACGFQIKFEASCYRSSMDRVLINLARWVRGAKAYGADMTGYRQYAINHEVGHALGNHHVGCPGNGKPAPVMMQQSFGVADDYVAMLNDIPGGDKGKVAADHRVCEPNAWPDPTPPAQ</sequence>
<dbReference type="Pfam" id="PF11350">
    <property type="entry name" value="DUF3152"/>
    <property type="match status" value="1"/>
</dbReference>
<keyword evidence="4" id="KW-1185">Reference proteome</keyword>
<evidence type="ECO:0000259" key="2">
    <source>
        <dbReference type="Pfam" id="PF11350"/>
    </source>
</evidence>